<organism evidence="2 3">
    <name type="scientific">Gallibacter intestinalis</name>
    <dbReference type="NCBI Taxonomy" id="2779356"/>
    <lineage>
        <taxon>Bacteria</taxon>
        <taxon>Bacillati</taxon>
        <taxon>Bacillota</taxon>
        <taxon>Clostridia</taxon>
        <taxon>Eubacteriales</taxon>
        <taxon>Eubacteriaceae</taxon>
        <taxon>Gallibacter</taxon>
    </lineage>
</organism>
<feature type="transmembrane region" description="Helical" evidence="1">
    <location>
        <begin position="73"/>
        <end position="92"/>
    </location>
</feature>
<keyword evidence="1" id="KW-1133">Transmembrane helix</keyword>
<keyword evidence="1" id="KW-0812">Transmembrane</keyword>
<evidence type="ECO:0000256" key="1">
    <source>
        <dbReference type="SAM" id="Phobius"/>
    </source>
</evidence>
<sequence>MKNVNVRKLALAGILVAVGLICSPFSIPVGASRCAPIQHFINILCGVFLGPSYGVGTAFVTSLLRNIMGTGTLLAFPGSMCGAFLCGILYKYSKKLPLAYAGELFGTSVIGGILSYPIAVLMMGQESAVFGFVFPFFVSSCGGTILAIFLVTAMKKMKVFDVYLGNLDEPQNGLSHSHR</sequence>
<protein>
    <submittedName>
        <fullName evidence="2">Energy coupling factor transporter S component ThiW</fullName>
    </submittedName>
</protein>
<gene>
    <name evidence="2" type="primary">thiW</name>
    <name evidence="2" type="ORF">INF20_04875</name>
</gene>
<proteinExistence type="predicted"/>
<dbReference type="PIRSF" id="PIRSF024534">
    <property type="entry name" value="ThiW"/>
    <property type="match status" value="1"/>
</dbReference>
<dbReference type="RefSeq" id="WP_226385261.1">
    <property type="nucleotide sequence ID" value="NZ_JADCKA010000006.1"/>
</dbReference>
<comment type="caution">
    <text evidence="2">The sequence shown here is derived from an EMBL/GenBank/DDBJ whole genome shotgun (WGS) entry which is preliminary data.</text>
</comment>
<dbReference type="InterPro" id="IPR012652">
    <property type="entry name" value="ThiW"/>
</dbReference>
<accession>A0ABR9QXL2</accession>
<dbReference type="Proteomes" id="UP001516588">
    <property type="component" value="Unassembled WGS sequence"/>
</dbReference>
<evidence type="ECO:0000313" key="3">
    <source>
        <dbReference type="Proteomes" id="UP001516588"/>
    </source>
</evidence>
<name>A0ABR9QXL2_9FIRM</name>
<dbReference type="NCBIfam" id="TIGR02359">
    <property type="entry name" value="thiW"/>
    <property type="match status" value="1"/>
</dbReference>
<reference evidence="2 3" key="1">
    <citation type="submission" date="2020-10" db="EMBL/GenBank/DDBJ databases">
        <title>ChiBAC.</title>
        <authorList>
            <person name="Zenner C."/>
            <person name="Hitch T.C.A."/>
            <person name="Clavel T."/>
        </authorList>
    </citation>
    <scope>NUCLEOTIDE SEQUENCE [LARGE SCALE GENOMIC DNA]</scope>
    <source>
        <strain evidence="2 3">DSM 108706</strain>
    </source>
</reference>
<keyword evidence="3" id="KW-1185">Reference proteome</keyword>
<evidence type="ECO:0000313" key="2">
    <source>
        <dbReference type="EMBL" id="MBE5035615.1"/>
    </source>
</evidence>
<feature type="transmembrane region" description="Helical" evidence="1">
    <location>
        <begin position="104"/>
        <end position="123"/>
    </location>
</feature>
<dbReference type="EMBL" id="JADCKA010000006">
    <property type="protein sequence ID" value="MBE5035615.1"/>
    <property type="molecule type" value="Genomic_DNA"/>
</dbReference>
<keyword evidence="1" id="KW-0472">Membrane</keyword>
<dbReference type="Pfam" id="PF09512">
    <property type="entry name" value="ThiW"/>
    <property type="match status" value="1"/>
</dbReference>
<feature type="transmembrane region" description="Helical" evidence="1">
    <location>
        <begin position="129"/>
        <end position="151"/>
    </location>
</feature>